<organism evidence="1 2">
    <name type="scientific">Streptomyces atratus</name>
    <dbReference type="NCBI Taxonomy" id="1893"/>
    <lineage>
        <taxon>Bacteria</taxon>
        <taxon>Bacillati</taxon>
        <taxon>Actinomycetota</taxon>
        <taxon>Actinomycetes</taxon>
        <taxon>Kitasatosporales</taxon>
        <taxon>Streptomycetaceae</taxon>
        <taxon>Streptomyces</taxon>
    </lineage>
</organism>
<name>A0A1K2F6Y0_STRAR</name>
<sequence length="55" mass="6128">MLPGFLNVDVRRHLDWFAAKGADGLLFVGGLGAPFRRSIFDRKYTGNTLFESSLP</sequence>
<evidence type="ECO:0000313" key="2">
    <source>
        <dbReference type="Proteomes" id="UP000181909"/>
    </source>
</evidence>
<proteinExistence type="predicted"/>
<gene>
    <name evidence="1" type="ORF">SAMN02787144_103311</name>
</gene>
<reference evidence="1 2" key="1">
    <citation type="submission" date="2016-11" db="EMBL/GenBank/DDBJ databases">
        <authorList>
            <person name="Jaros S."/>
            <person name="Januszkiewicz K."/>
            <person name="Wedrychowicz H."/>
        </authorList>
    </citation>
    <scope>NUCLEOTIDE SEQUENCE [LARGE SCALE GENOMIC DNA]</scope>
    <source>
        <strain evidence="1 2">OK807</strain>
    </source>
</reference>
<dbReference type="EMBL" id="FPJO01000033">
    <property type="protein sequence ID" value="SFY43012.1"/>
    <property type="molecule type" value="Genomic_DNA"/>
</dbReference>
<dbReference type="AlphaFoldDB" id="A0A1K2F6Y0"/>
<protein>
    <submittedName>
        <fullName evidence="1">Uncharacterized protein</fullName>
    </submittedName>
</protein>
<dbReference type="STRING" id="1893.SAMN02787144_103311"/>
<evidence type="ECO:0000313" key="1">
    <source>
        <dbReference type="EMBL" id="SFY43012.1"/>
    </source>
</evidence>
<dbReference type="Proteomes" id="UP000181909">
    <property type="component" value="Unassembled WGS sequence"/>
</dbReference>
<accession>A0A1K2F6Y0</accession>